<gene>
    <name evidence="7" type="ORF">L2740_18100</name>
</gene>
<evidence type="ECO:0000256" key="2">
    <source>
        <dbReference type="ARBA" id="ARBA00022525"/>
    </source>
</evidence>
<dbReference type="Pfam" id="PF00700">
    <property type="entry name" value="Flagellin_C"/>
    <property type="match status" value="1"/>
</dbReference>
<name>A0A9X2CJF2_9GAMM</name>
<dbReference type="InterPro" id="IPR046358">
    <property type="entry name" value="Flagellin_C"/>
</dbReference>
<feature type="domain" description="Flagellin C-terminal" evidence="6">
    <location>
        <begin position="185"/>
        <end position="267"/>
    </location>
</feature>
<evidence type="ECO:0000313" key="8">
    <source>
        <dbReference type="Proteomes" id="UP001139293"/>
    </source>
</evidence>
<dbReference type="Gene3D" id="1.20.1330.10">
    <property type="entry name" value="f41 fragment of flagellin, N-terminal domain"/>
    <property type="match status" value="1"/>
</dbReference>
<keyword evidence="2 4" id="KW-0964">Secreted</keyword>
<dbReference type="SUPFAM" id="SSF64518">
    <property type="entry name" value="Phase 1 flagellin"/>
    <property type="match status" value="1"/>
</dbReference>
<organism evidence="7 8">
    <name type="scientific">Shewanella pneumatophori</name>
    <dbReference type="NCBI Taxonomy" id="314092"/>
    <lineage>
        <taxon>Bacteria</taxon>
        <taxon>Pseudomonadati</taxon>
        <taxon>Pseudomonadota</taxon>
        <taxon>Gammaproteobacteria</taxon>
        <taxon>Alteromonadales</taxon>
        <taxon>Shewanellaceae</taxon>
        <taxon>Shewanella</taxon>
    </lineage>
</organism>
<dbReference type="Gene3D" id="6.10.10.10">
    <property type="entry name" value="Flagellar export chaperone, C-terminal domain"/>
    <property type="match status" value="1"/>
</dbReference>
<dbReference type="GO" id="GO:0009288">
    <property type="term" value="C:bacterial-type flagellum"/>
    <property type="evidence" value="ECO:0007669"/>
    <property type="project" value="UniProtKB-SubCell"/>
</dbReference>
<evidence type="ECO:0000259" key="5">
    <source>
        <dbReference type="Pfam" id="PF00669"/>
    </source>
</evidence>
<evidence type="ECO:0000313" key="7">
    <source>
        <dbReference type="EMBL" id="MCL1140449.1"/>
    </source>
</evidence>
<dbReference type="Proteomes" id="UP001139293">
    <property type="component" value="Unassembled WGS sequence"/>
</dbReference>
<dbReference type="Pfam" id="PF00669">
    <property type="entry name" value="Flagellin_N"/>
    <property type="match status" value="1"/>
</dbReference>
<reference evidence="7" key="1">
    <citation type="submission" date="2022-01" db="EMBL/GenBank/DDBJ databases">
        <title>Whole genome-based taxonomy of the Shewanellaceae.</title>
        <authorList>
            <person name="Martin-Rodriguez A.J."/>
        </authorList>
    </citation>
    <scope>NUCLEOTIDE SEQUENCE</scope>
    <source>
        <strain evidence="7">KCTC 23973</strain>
    </source>
</reference>
<comment type="caution">
    <text evidence="7">The sequence shown here is derived from an EMBL/GenBank/DDBJ whole genome shotgun (WGS) entry which is preliminary data.</text>
</comment>
<dbReference type="RefSeq" id="WP_248951466.1">
    <property type="nucleotide sequence ID" value="NZ_JAKILB010000015.1"/>
</dbReference>
<evidence type="ECO:0000256" key="1">
    <source>
        <dbReference type="ARBA" id="ARBA00005709"/>
    </source>
</evidence>
<dbReference type="GO" id="GO:0005576">
    <property type="term" value="C:extracellular region"/>
    <property type="evidence" value="ECO:0007669"/>
    <property type="project" value="UniProtKB-SubCell"/>
</dbReference>
<accession>A0A9X2CJF2</accession>
<sequence>MLSVMTNNASNIAQNAVTKNNDLLGNAMERLSTGLRINSAADDAAGLQIATRLNANVTGMETANRNVSDATSMLQTADGALDELNNIASRQKELATQAANGVNSAEDIKALGAEYKELNAEANRIIDSTEYGGNKLFTSLDAGVGFQIGASNTASEQLTVTTKVADVKALFVGEITDSATAKAQIDNVDKIIDAVGTERSNLGASINRLGHTASNLTNVTENTKAAAGRIMDTDFAVETAAMTKNQLLVQAGTNILSSSNQNTGLVMGLLG</sequence>
<keyword evidence="3 4" id="KW-0975">Bacterial flagellum</keyword>
<dbReference type="PRINTS" id="PR00207">
    <property type="entry name" value="FLAGELLIN"/>
</dbReference>
<dbReference type="EMBL" id="JAKILB010000015">
    <property type="protein sequence ID" value="MCL1140449.1"/>
    <property type="molecule type" value="Genomic_DNA"/>
</dbReference>
<dbReference type="InterPro" id="IPR001029">
    <property type="entry name" value="Flagellin_N"/>
</dbReference>
<evidence type="ECO:0000259" key="6">
    <source>
        <dbReference type="Pfam" id="PF00700"/>
    </source>
</evidence>
<dbReference type="PANTHER" id="PTHR42792:SF2">
    <property type="entry name" value="FLAGELLIN"/>
    <property type="match status" value="1"/>
</dbReference>
<keyword evidence="7" id="KW-0966">Cell projection</keyword>
<keyword evidence="7" id="KW-0969">Cilium</keyword>
<evidence type="ECO:0000256" key="3">
    <source>
        <dbReference type="ARBA" id="ARBA00023143"/>
    </source>
</evidence>
<proteinExistence type="inferred from homology"/>
<protein>
    <recommendedName>
        <fullName evidence="4">Flagellin</fullName>
    </recommendedName>
</protein>
<comment type="function">
    <text evidence="4">Flagellin is the subunit protein which polymerizes to form the filaments of bacterial flagella.</text>
</comment>
<comment type="subcellular location">
    <subcellularLocation>
        <location evidence="4">Secreted</location>
    </subcellularLocation>
    <subcellularLocation>
        <location evidence="4">Bacterial flagellum</location>
    </subcellularLocation>
</comment>
<evidence type="ECO:0000256" key="4">
    <source>
        <dbReference type="RuleBase" id="RU362073"/>
    </source>
</evidence>
<comment type="similarity">
    <text evidence="1 4">Belongs to the bacterial flagellin family.</text>
</comment>
<keyword evidence="8" id="KW-1185">Reference proteome</keyword>
<dbReference type="AlphaFoldDB" id="A0A9X2CJF2"/>
<dbReference type="InterPro" id="IPR042187">
    <property type="entry name" value="Flagellin_C_sub2"/>
</dbReference>
<dbReference type="PANTHER" id="PTHR42792">
    <property type="entry name" value="FLAGELLIN"/>
    <property type="match status" value="1"/>
</dbReference>
<dbReference type="GO" id="GO:0005198">
    <property type="term" value="F:structural molecule activity"/>
    <property type="evidence" value="ECO:0007669"/>
    <property type="project" value="UniProtKB-UniRule"/>
</dbReference>
<keyword evidence="7" id="KW-0282">Flagellum</keyword>
<dbReference type="InterPro" id="IPR001492">
    <property type="entry name" value="Flagellin"/>
</dbReference>
<feature type="domain" description="Flagellin N-terminal" evidence="5">
    <location>
        <begin position="5"/>
        <end position="138"/>
    </location>
</feature>